<name>A0A182RJX2_ANOFN</name>
<proteinExistence type="predicted"/>
<feature type="region of interest" description="Disordered" evidence="1">
    <location>
        <begin position="1"/>
        <end position="66"/>
    </location>
</feature>
<accession>A0A182RJX2</accession>
<protein>
    <submittedName>
        <fullName evidence="2">Uncharacterized protein</fullName>
    </submittedName>
</protein>
<dbReference type="VEuPathDB" id="VectorBase:AFUN2_010533"/>
<dbReference type="AlphaFoldDB" id="A0A182RJX2"/>
<dbReference type="STRING" id="62324.A0A182RJX2"/>
<evidence type="ECO:0000313" key="2">
    <source>
        <dbReference type="EnsemblMetazoa" id="AFUN006540-PA"/>
    </source>
</evidence>
<feature type="compositionally biased region" description="Basic and acidic residues" evidence="1">
    <location>
        <begin position="126"/>
        <end position="136"/>
    </location>
</feature>
<feature type="region of interest" description="Disordered" evidence="1">
    <location>
        <begin position="126"/>
        <end position="172"/>
    </location>
</feature>
<reference evidence="2" key="1">
    <citation type="submission" date="2020-05" db="UniProtKB">
        <authorList>
            <consortium name="EnsemblMetazoa"/>
        </authorList>
    </citation>
    <scope>IDENTIFICATION</scope>
    <source>
        <strain evidence="2">FUMOZ</strain>
    </source>
</reference>
<dbReference type="VEuPathDB" id="VectorBase:AFUN006540"/>
<feature type="compositionally biased region" description="Polar residues" evidence="1">
    <location>
        <begin position="53"/>
        <end position="66"/>
    </location>
</feature>
<evidence type="ECO:0000256" key="1">
    <source>
        <dbReference type="SAM" id="MobiDB-lite"/>
    </source>
</evidence>
<dbReference type="EnsemblMetazoa" id="AFUN006540-RA">
    <property type="protein sequence ID" value="AFUN006540-PA"/>
    <property type="gene ID" value="AFUN006540"/>
</dbReference>
<organism evidence="2">
    <name type="scientific">Anopheles funestus</name>
    <name type="common">African malaria mosquito</name>
    <dbReference type="NCBI Taxonomy" id="62324"/>
    <lineage>
        <taxon>Eukaryota</taxon>
        <taxon>Metazoa</taxon>
        <taxon>Ecdysozoa</taxon>
        <taxon>Arthropoda</taxon>
        <taxon>Hexapoda</taxon>
        <taxon>Insecta</taxon>
        <taxon>Pterygota</taxon>
        <taxon>Neoptera</taxon>
        <taxon>Endopterygota</taxon>
        <taxon>Diptera</taxon>
        <taxon>Nematocera</taxon>
        <taxon>Culicoidea</taxon>
        <taxon>Culicidae</taxon>
        <taxon>Anophelinae</taxon>
        <taxon>Anopheles</taxon>
    </lineage>
</organism>
<feature type="compositionally biased region" description="Pro residues" evidence="1">
    <location>
        <begin position="139"/>
        <end position="149"/>
    </location>
</feature>
<sequence>NDLLSEGSEKEDSEVSGKPLTAAVRDPACETQPENPVSVCAQAKNPKADDRSQPMTRNIFGQESGASATISKLQEALEAARELHSYTKDRNNVHVPIKNMSVKILSALSCVQQELKTWKLRAEQAEKTLSETEETRGPPATPGIAPPGPFKRGNQRTPQTEEEGQKKQGDNFLKSRLVHSVSLDDVAAYTTSAAVDEEWTTVARKQQRKSIVNAEVVPVNTKRAARPRSEAIVLGVKDAASYADIRKVKADPKLKALGQCVSKIRRTQDGKMLFELKRADGVSEADYKDILQESVGESTQVKMLGNDVTVE</sequence>